<dbReference type="RefSeq" id="WP_074925300.1">
    <property type="nucleotide sequence ID" value="NZ_FOWR01000004.1"/>
</dbReference>
<accession>A0A1I5KNP0</accession>
<feature type="transmembrane region" description="Helical" evidence="1">
    <location>
        <begin position="16"/>
        <end position="37"/>
    </location>
</feature>
<evidence type="ECO:0000313" key="2">
    <source>
        <dbReference type="EMBL" id="SFO86700.1"/>
    </source>
</evidence>
<keyword evidence="1" id="KW-1133">Transmembrane helix</keyword>
<organism evidence="2 3">
    <name type="scientific">Enterovibrio norvegicus DSM 15893</name>
    <dbReference type="NCBI Taxonomy" id="1121869"/>
    <lineage>
        <taxon>Bacteria</taxon>
        <taxon>Pseudomonadati</taxon>
        <taxon>Pseudomonadota</taxon>
        <taxon>Gammaproteobacteria</taxon>
        <taxon>Vibrionales</taxon>
        <taxon>Vibrionaceae</taxon>
        <taxon>Enterovibrio</taxon>
    </lineage>
</organism>
<protein>
    <submittedName>
        <fullName evidence="2">Tight adherence protein E</fullName>
    </submittedName>
</protein>
<dbReference type="AlphaFoldDB" id="A0A1I5KNP0"/>
<keyword evidence="1" id="KW-0472">Membrane</keyword>
<proteinExistence type="predicted"/>
<sequence>MKRKKSQYPNKKMQSGVVAIEFALGSVFLFYAMFVWVETCFMGFISSTLDYSISEASRTARTSSNADYESIFRAELENRANIWTNFIDPDDFTVTVKYFSSFDDASNKDITGVDDRDENPIALYRLSFEYSPIFSRPFNLENVTMSREVFSIQEYERDKFSQ</sequence>
<evidence type="ECO:0000313" key="3">
    <source>
        <dbReference type="Proteomes" id="UP000182692"/>
    </source>
</evidence>
<dbReference type="Proteomes" id="UP000182692">
    <property type="component" value="Unassembled WGS sequence"/>
</dbReference>
<name>A0A1I5KNP0_9GAMM</name>
<gene>
    <name evidence="2" type="ORF">SAMN03084138_00684</name>
</gene>
<keyword evidence="1" id="KW-0812">Transmembrane</keyword>
<dbReference type="STRING" id="1121869.SAMN03084138_00684"/>
<dbReference type="OrthoDB" id="6555614at2"/>
<dbReference type="GeneID" id="35872715"/>
<evidence type="ECO:0000256" key="1">
    <source>
        <dbReference type="SAM" id="Phobius"/>
    </source>
</evidence>
<reference evidence="2 3" key="1">
    <citation type="submission" date="2016-10" db="EMBL/GenBank/DDBJ databases">
        <authorList>
            <person name="de Groot N.N."/>
        </authorList>
    </citation>
    <scope>NUCLEOTIDE SEQUENCE [LARGE SCALE GENOMIC DNA]</scope>
    <source>
        <strain evidence="2 3">DSM 15893</strain>
    </source>
</reference>
<dbReference type="EMBL" id="FOWR01000004">
    <property type="protein sequence ID" value="SFO86700.1"/>
    <property type="molecule type" value="Genomic_DNA"/>
</dbReference>